<proteinExistence type="predicted"/>
<feature type="transmembrane region" description="Helical" evidence="5">
    <location>
        <begin position="58"/>
        <end position="79"/>
    </location>
</feature>
<dbReference type="GO" id="GO:0016020">
    <property type="term" value="C:membrane"/>
    <property type="evidence" value="ECO:0007669"/>
    <property type="project" value="UniProtKB-SubCell"/>
</dbReference>
<name>A0A443S1U7_9ACAR</name>
<comment type="subcellular location">
    <subcellularLocation>
        <location evidence="1">Membrane</location>
        <topology evidence="1">Multi-pass membrane protein</topology>
    </subcellularLocation>
</comment>
<dbReference type="Proteomes" id="UP000288716">
    <property type="component" value="Unassembled WGS sequence"/>
</dbReference>
<reference evidence="6 7" key="1">
    <citation type="journal article" date="2018" name="Gigascience">
        <title>Genomes of trombidid mites reveal novel predicted allergens and laterally-transferred genes associated with secondary metabolism.</title>
        <authorList>
            <person name="Dong X."/>
            <person name="Chaisiri K."/>
            <person name="Xia D."/>
            <person name="Armstrong S.D."/>
            <person name="Fang Y."/>
            <person name="Donnelly M.J."/>
            <person name="Kadowaki T."/>
            <person name="McGarry J.W."/>
            <person name="Darby A.C."/>
            <person name="Makepeace B.L."/>
        </authorList>
    </citation>
    <scope>NUCLEOTIDE SEQUENCE [LARGE SCALE GENOMIC DNA]</scope>
    <source>
        <strain evidence="6">UoL-UT</strain>
    </source>
</reference>
<keyword evidence="3 5" id="KW-1133">Transmembrane helix</keyword>
<feature type="transmembrane region" description="Helical" evidence="5">
    <location>
        <begin position="142"/>
        <end position="164"/>
    </location>
</feature>
<dbReference type="PANTHER" id="PTHR23507">
    <property type="entry name" value="ZGC:174356"/>
    <property type="match status" value="1"/>
</dbReference>
<dbReference type="EMBL" id="NCKV01012165">
    <property type="protein sequence ID" value="RWS21451.1"/>
    <property type="molecule type" value="Genomic_DNA"/>
</dbReference>
<protein>
    <submittedName>
        <fullName evidence="6">Proton-coupled folate transporter-like protein</fullName>
    </submittedName>
</protein>
<feature type="transmembrane region" description="Helical" evidence="5">
    <location>
        <begin position="20"/>
        <end position="46"/>
    </location>
</feature>
<evidence type="ECO:0000313" key="7">
    <source>
        <dbReference type="Proteomes" id="UP000288716"/>
    </source>
</evidence>
<keyword evidence="2 5" id="KW-0812">Transmembrane</keyword>
<evidence type="ECO:0000256" key="2">
    <source>
        <dbReference type="ARBA" id="ARBA00022692"/>
    </source>
</evidence>
<organism evidence="6 7">
    <name type="scientific">Leptotrombidium deliense</name>
    <dbReference type="NCBI Taxonomy" id="299467"/>
    <lineage>
        <taxon>Eukaryota</taxon>
        <taxon>Metazoa</taxon>
        <taxon>Ecdysozoa</taxon>
        <taxon>Arthropoda</taxon>
        <taxon>Chelicerata</taxon>
        <taxon>Arachnida</taxon>
        <taxon>Acari</taxon>
        <taxon>Acariformes</taxon>
        <taxon>Trombidiformes</taxon>
        <taxon>Prostigmata</taxon>
        <taxon>Anystina</taxon>
        <taxon>Parasitengona</taxon>
        <taxon>Trombiculoidea</taxon>
        <taxon>Trombiculidae</taxon>
        <taxon>Leptotrombidium</taxon>
    </lineage>
</organism>
<evidence type="ECO:0000256" key="3">
    <source>
        <dbReference type="ARBA" id="ARBA00022989"/>
    </source>
</evidence>
<gene>
    <name evidence="6" type="ORF">B4U80_09252</name>
</gene>
<feature type="transmembrane region" description="Helical" evidence="5">
    <location>
        <begin position="184"/>
        <end position="204"/>
    </location>
</feature>
<dbReference type="InterPro" id="IPR036259">
    <property type="entry name" value="MFS_trans_sf"/>
</dbReference>
<dbReference type="Pfam" id="PF07690">
    <property type="entry name" value="MFS_1"/>
    <property type="match status" value="1"/>
</dbReference>
<evidence type="ECO:0000256" key="1">
    <source>
        <dbReference type="ARBA" id="ARBA00004141"/>
    </source>
</evidence>
<evidence type="ECO:0000313" key="6">
    <source>
        <dbReference type="EMBL" id="RWS21451.1"/>
    </source>
</evidence>
<dbReference type="GO" id="GO:0022857">
    <property type="term" value="F:transmembrane transporter activity"/>
    <property type="evidence" value="ECO:0007669"/>
    <property type="project" value="InterPro"/>
</dbReference>
<dbReference type="SUPFAM" id="SSF103473">
    <property type="entry name" value="MFS general substrate transporter"/>
    <property type="match status" value="1"/>
</dbReference>
<feature type="transmembrane region" description="Helical" evidence="5">
    <location>
        <begin position="211"/>
        <end position="229"/>
    </location>
</feature>
<sequence>MLMAAYSYIPKTTSEEMRSIRYAIMDFAVFLGTPIGLYIGGLVIHMKPMGVDSLHNCIGVFLIVLGCHILSLIWVLIAFHDSRVQNYELNQSGDSLNDSELVEIQSKCTKCKALKRIFKLKNATETLATCFKARPDNKRQQLWLLISALYIVIMTSFGEVDVLFQFTERVFQWNATFFSNVNAVGSIASNTTQAIFVVILVKCFKAKDIRLAIIGCVSLIFQVIMRGSLLFPVAFYLSYIIGGVNGMATIGIRSFISRLVAKEELGKVFCVMAALEATMPLTSNIIFA</sequence>
<keyword evidence="7" id="KW-1185">Reference proteome</keyword>
<evidence type="ECO:0000256" key="4">
    <source>
        <dbReference type="ARBA" id="ARBA00023136"/>
    </source>
</evidence>
<accession>A0A443S1U7</accession>
<dbReference type="VEuPathDB" id="VectorBase:LDEU010589"/>
<dbReference type="AlphaFoldDB" id="A0A443S1U7"/>
<feature type="non-terminal residue" evidence="6">
    <location>
        <position position="288"/>
    </location>
</feature>
<feature type="transmembrane region" description="Helical" evidence="5">
    <location>
        <begin position="268"/>
        <end position="287"/>
    </location>
</feature>
<dbReference type="Gene3D" id="1.20.1250.20">
    <property type="entry name" value="MFS general substrate transporter like domains"/>
    <property type="match status" value="1"/>
</dbReference>
<dbReference type="OrthoDB" id="6431684at2759"/>
<feature type="transmembrane region" description="Helical" evidence="5">
    <location>
        <begin position="235"/>
        <end position="256"/>
    </location>
</feature>
<evidence type="ECO:0000256" key="5">
    <source>
        <dbReference type="SAM" id="Phobius"/>
    </source>
</evidence>
<keyword evidence="4 5" id="KW-0472">Membrane</keyword>
<comment type="caution">
    <text evidence="6">The sequence shown here is derived from an EMBL/GenBank/DDBJ whole genome shotgun (WGS) entry which is preliminary data.</text>
</comment>
<dbReference type="InterPro" id="IPR011701">
    <property type="entry name" value="MFS"/>
</dbReference>
<dbReference type="PANTHER" id="PTHR23507:SF1">
    <property type="entry name" value="FI18259P1-RELATED"/>
    <property type="match status" value="1"/>
</dbReference>